<dbReference type="EMBL" id="OX465081">
    <property type="protein sequence ID" value="CAI9284863.1"/>
    <property type="molecule type" value="Genomic_DNA"/>
</dbReference>
<sequence length="140" mass="15634">MCRKLPTKYLQNPTLTSFLTNLAVFRSDQKKHSLPSSLLTTTTTGAKSLSFSFTSHLHFTFLYLTLLLCFHHHFNCRLRSPSNITHCYHLPTISTPLLTPLASIPSFAHTSSVAPLRRSHLRSIPSVLSQVPCLGLNVGF</sequence>
<gene>
    <name evidence="1" type="ORF">LSALG_LOCUS24369</name>
</gene>
<dbReference type="AlphaFoldDB" id="A0AA36E767"/>
<accession>A0AA36E767</accession>
<proteinExistence type="predicted"/>
<reference evidence="1" key="1">
    <citation type="submission" date="2023-04" db="EMBL/GenBank/DDBJ databases">
        <authorList>
            <person name="Vijverberg K."/>
            <person name="Xiong W."/>
            <person name="Schranz E."/>
        </authorList>
    </citation>
    <scope>NUCLEOTIDE SEQUENCE</scope>
</reference>
<evidence type="ECO:0000313" key="2">
    <source>
        <dbReference type="Proteomes" id="UP001177003"/>
    </source>
</evidence>
<keyword evidence="2" id="KW-1185">Reference proteome</keyword>
<evidence type="ECO:0000313" key="1">
    <source>
        <dbReference type="EMBL" id="CAI9284863.1"/>
    </source>
</evidence>
<dbReference type="Proteomes" id="UP001177003">
    <property type="component" value="Chromosome 5"/>
</dbReference>
<name>A0AA36E767_LACSI</name>
<organism evidence="1 2">
    <name type="scientific">Lactuca saligna</name>
    <name type="common">Willowleaf lettuce</name>
    <dbReference type="NCBI Taxonomy" id="75948"/>
    <lineage>
        <taxon>Eukaryota</taxon>
        <taxon>Viridiplantae</taxon>
        <taxon>Streptophyta</taxon>
        <taxon>Embryophyta</taxon>
        <taxon>Tracheophyta</taxon>
        <taxon>Spermatophyta</taxon>
        <taxon>Magnoliopsida</taxon>
        <taxon>eudicotyledons</taxon>
        <taxon>Gunneridae</taxon>
        <taxon>Pentapetalae</taxon>
        <taxon>asterids</taxon>
        <taxon>campanulids</taxon>
        <taxon>Asterales</taxon>
        <taxon>Asteraceae</taxon>
        <taxon>Cichorioideae</taxon>
        <taxon>Cichorieae</taxon>
        <taxon>Lactucinae</taxon>
        <taxon>Lactuca</taxon>
    </lineage>
</organism>
<protein>
    <submittedName>
        <fullName evidence="1">Uncharacterized protein</fullName>
    </submittedName>
</protein>